<feature type="compositionally biased region" description="Polar residues" evidence="1">
    <location>
        <begin position="38"/>
        <end position="55"/>
    </location>
</feature>
<feature type="compositionally biased region" description="Acidic residues" evidence="1">
    <location>
        <begin position="371"/>
        <end position="383"/>
    </location>
</feature>
<dbReference type="RefSeq" id="XP_003035979.1">
    <property type="nucleotide sequence ID" value="XM_003035933.1"/>
</dbReference>
<keyword evidence="4" id="KW-1185">Reference proteome</keyword>
<dbReference type="SUPFAM" id="SSF54616">
    <property type="entry name" value="DNA-binding domain of Mlu1-box binding protein MBP1"/>
    <property type="match status" value="1"/>
</dbReference>
<dbReference type="InterPro" id="IPR057511">
    <property type="entry name" value="WH_GDS1"/>
</dbReference>
<dbReference type="STRING" id="578458.D8PWP7"/>
<feature type="compositionally biased region" description="Basic residues" evidence="1">
    <location>
        <begin position="980"/>
        <end position="994"/>
    </location>
</feature>
<feature type="compositionally biased region" description="Polar residues" evidence="1">
    <location>
        <begin position="1"/>
        <end position="13"/>
    </location>
</feature>
<reference evidence="3 4" key="1">
    <citation type="journal article" date="2010" name="Nat. Biotechnol.">
        <title>Genome sequence of the model mushroom Schizophyllum commune.</title>
        <authorList>
            <person name="Ohm R.A."/>
            <person name="de Jong J.F."/>
            <person name="Lugones L.G."/>
            <person name="Aerts A."/>
            <person name="Kothe E."/>
            <person name="Stajich J.E."/>
            <person name="de Vries R.P."/>
            <person name="Record E."/>
            <person name="Levasseur A."/>
            <person name="Baker S.E."/>
            <person name="Bartholomew K.A."/>
            <person name="Coutinho P.M."/>
            <person name="Erdmann S."/>
            <person name="Fowler T.J."/>
            <person name="Gathman A.C."/>
            <person name="Lombard V."/>
            <person name="Henrissat B."/>
            <person name="Knabe N."/>
            <person name="Kuees U."/>
            <person name="Lilly W.W."/>
            <person name="Lindquist E."/>
            <person name="Lucas S."/>
            <person name="Magnuson J.K."/>
            <person name="Piumi F."/>
            <person name="Raudaskoski M."/>
            <person name="Salamov A."/>
            <person name="Schmutz J."/>
            <person name="Schwarze F.W.M.R."/>
            <person name="vanKuyk P.A."/>
            <person name="Horton J.S."/>
            <person name="Grigoriev I.V."/>
            <person name="Woesten H.A.B."/>
        </authorList>
    </citation>
    <scope>NUCLEOTIDE SEQUENCE [LARGE SCALE GENOMIC DNA]</scope>
    <source>
        <strain evidence="4">H4-8 / FGSC 9210</strain>
    </source>
</reference>
<dbReference type="Pfam" id="PF25318">
    <property type="entry name" value="WHD_GDS1"/>
    <property type="match status" value="1"/>
</dbReference>
<feature type="region of interest" description="Disordered" evidence="1">
    <location>
        <begin position="1"/>
        <end position="61"/>
    </location>
</feature>
<dbReference type="HOGENOM" id="CLU_005547_0_0_1"/>
<dbReference type="AlphaFoldDB" id="D8PWP7"/>
<feature type="compositionally biased region" description="Basic and acidic residues" evidence="1">
    <location>
        <begin position="300"/>
        <end position="310"/>
    </location>
</feature>
<evidence type="ECO:0000313" key="3">
    <source>
        <dbReference type="EMBL" id="EFJ01077.1"/>
    </source>
</evidence>
<feature type="compositionally biased region" description="Polar residues" evidence="1">
    <location>
        <begin position="941"/>
        <end position="953"/>
    </location>
</feature>
<dbReference type="Proteomes" id="UP000007431">
    <property type="component" value="Unassembled WGS sequence"/>
</dbReference>
<dbReference type="GeneID" id="9595751"/>
<dbReference type="EMBL" id="GL377303">
    <property type="protein sequence ID" value="EFJ01077.1"/>
    <property type="molecule type" value="Genomic_DNA"/>
</dbReference>
<dbReference type="InterPro" id="IPR036887">
    <property type="entry name" value="HTH_APSES_sf"/>
</dbReference>
<organism evidence="4">
    <name type="scientific">Schizophyllum commune (strain H4-8 / FGSC 9210)</name>
    <name type="common">Split gill fungus</name>
    <dbReference type="NCBI Taxonomy" id="578458"/>
    <lineage>
        <taxon>Eukaryota</taxon>
        <taxon>Fungi</taxon>
        <taxon>Dikarya</taxon>
        <taxon>Basidiomycota</taxon>
        <taxon>Agaricomycotina</taxon>
        <taxon>Agaricomycetes</taxon>
        <taxon>Agaricomycetidae</taxon>
        <taxon>Agaricales</taxon>
        <taxon>Schizophyllaceae</taxon>
        <taxon>Schizophyllum</taxon>
    </lineage>
</organism>
<dbReference type="eggNOG" id="ENOG502SDZZ">
    <property type="taxonomic scope" value="Eukaryota"/>
</dbReference>
<dbReference type="OrthoDB" id="5597783at2759"/>
<feature type="domain" description="GDS1 winged helix" evidence="2">
    <location>
        <begin position="73"/>
        <end position="146"/>
    </location>
</feature>
<feature type="region of interest" description="Disordered" evidence="1">
    <location>
        <begin position="221"/>
        <end position="406"/>
    </location>
</feature>
<feature type="compositionally biased region" description="Low complexity" evidence="1">
    <location>
        <begin position="879"/>
        <end position="889"/>
    </location>
</feature>
<feature type="region of interest" description="Disordered" evidence="1">
    <location>
        <begin position="829"/>
        <end position="994"/>
    </location>
</feature>
<dbReference type="Gene3D" id="3.10.260.10">
    <property type="entry name" value="Transcription regulator HTH, APSES-type DNA-binding domain"/>
    <property type="match status" value="1"/>
</dbReference>
<proteinExistence type="predicted"/>
<dbReference type="GO" id="GO:0003677">
    <property type="term" value="F:DNA binding"/>
    <property type="evidence" value="ECO:0007669"/>
    <property type="project" value="InterPro"/>
</dbReference>
<dbReference type="InParanoid" id="D8PWP7"/>
<name>D8PWP7_SCHCM</name>
<dbReference type="VEuPathDB" id="FungiDB:SCHCODRAFT_01197659"/>
<evidence type="ECO:0000259" key="2">
    <source>
        <dbReference type="Pfam" id="PF25318"/>
    </source>
</evidence>
<evidence type="ECO:0000313" key="4">
    <source>
        <dbReference type="Proteomes" id="UP000007431"/>
    </source>
</evidence>
<feature type="compositionally biased region" description="Basic and acidic residues" evidence="1">
    <location>
        <begin position="221"/>
        <end position="236"/>
    </location>
</feature>
<protein>
    <recommendedName>
        <fullName evidence="2">GDS1 winged helix domain-containing protein</fullName>
    </recommendedName>
</protein>
<feature type="compositionally biased region" description="Basic and acidic residues" evidence="1">
    <location>
        <begin position="831"/>
        <end position="842"/>
    </location>
</feature>
<dbReference type="OMA" id="CGTWVPL"/>
<gene>
    <name evidence="3" type="ORF">SCHCODRAFT_232566</name>
</gene>
<accession>D8PWP7</accession>
<sequence length="994" mass="107345">MDSSVATHNQQHATRIKPHATSKPAARPGQTADPGSLQPGSTKNNSNAPNPTLNTPGAFPTALEFPPPHVVLHPEDASSRVLAAIGRSLLSVDNRAMTVKDLADMVVHNGLVCQNVSAASQAITTYIRTHLQRCDAQQDCPLLLRHTLSGTPYDDDLLPALYSKSGGAQSAAAPDQRATNFRRGTQVWYLSKAAGAPCPFARAGIRVCDYGENGKLGLLADTKDKQRQKERQRRMETCGSKRKRATRSCVTHEADDEPQPEQRVKLTLRLKPLNTPASSPPNATPDAASAEPITGFSTDDDGRDHSERDTLTGLSPESESSWTLPPYPRRSIAIPSYTPSFDGPYPELQPSFNTRFRRSPSMHSLASPPPESDESDDEDDYEEYFPPPTSAAAELGPSLPDDGLLTTTVEDFDIDGDLDSERFDSPGPQSPPLYSIPLPMSDPKVAVKQEPTVVEGLLDHWDAEYGGHTFESVYETGVKAEPEVYGRYSVPVKREWSTPSTLSDDDQFIKQEETEQNLLAASSTEGGFPPPSEEDLALYSQFAASLADVPPLEYSYREREDSWQSEGPSSPAIEYPTIRPHLRTTTSPAPPSSAAAAMAFMTPPSLPNTRQDGWAPFTPVSPATPSLASVFASMSMASPTVQGAAVPPSALALPFSHSLPPASRFEQQQVILHTTEPCNPAITATQIEGICVYQTKLGDMGVLRRIDTDWVNMSAIVAHGNTPYPKMSFTVTVDQGPVSVIGTWVPLSTAQEYVRQYPCYQDELGVFLSESLHERFPPALQEFHTSCAATRERNEFGAKFGSTPQAMALCQQSDVLQSNGAFALLSLAGPRKTEDEAPKPVTEDPLSPEEEEVFHGWCASAEWEEEKPAAPSPAPAPAPTSEAGPSSSPDVDMDASSLPSPPLSPTEPELTPERDSPAPQAAEAPIRAGMKRKSPEPDTPRSPSKPLQPTHTNHPPPAKRDCGSLRRSKRVAAAGETRPRTRAATRRGSKASAS</sequence>
<evidence type="ECO:0000256" key="1">
    <source>
        <dbReference type="SAM" id="MobiDB-lite"/>
    </source>
</evidence>
<dbReference type="KEGG" id="scm:SCHCO_01197659"/>
<feature type="compositionally biased region" description="Polar residues" evidence="1">
    <location>
        <begin position="312"/>
        <end position="323"/>
    </location>
</feature>